<dbReference type="EMBL" id="MCFH01000021">
    <property type="protein sequence ID" value="ORX50333.1"/>
    <property type="molecule type" value="Genomic_DNA"/>
</dbReference>
<dbReference type="CDD" id="cd04301">
    <property type="entry name" value="NAT_SF"/>
    <property type="match status" value="1"/>
</dbReference>
<keyword evidence="5" id="KW-1185">Reference proteome</keyword>
<dbReference type="GO" id="GO:0004596">
    <property type="term" value="F:protein-N-terminal amino-acid acetyltransferase activity"/>
    <property type="evidence" value="ECO:0007669"/>
    <property type="project" value="TreeGrafter"/>
</dbReference>
<keyword evidence="1 4" id="KW-0808">Transferase</keyword>
<protein>
    <submittedName>
        <fullName evidence="4">Acyl-CoA N-acyltransferase</fullName>
    </submittedName>
</protein>
<evidence type="ECO:0000259" key="3">
    <source>
        <dbReference type="PROSITE" id="PS51186"/>
    </source>
</evidence>
<evidence type="ECO:0000256" key="2">
    <source>
        <dbReference type="ARBA" id="ARBA00023315"/>
    </source>
</evidence>
<dbReference type="PANTHER" id="PTHR45910">
    <property type="entry name" value="N-ALPHA-ACETYLTRANSFERASE 20"/>
    <property type="match status" value="1"/>
</dbReference>
<proteinExistence type="predicted"/>
<dbReference type="STRING" id="1754191.A0A1Y1V9Z9"/>
<evidence type="ECO:0000313" key="5">
    <source>
        <dbReference type="Proteomes" id="UP000193719"/>
    </source>
</evidence>
<evidence type="ECO:0000313" key="4">
    <source>
        <dbReference type="EMBL" id="ORX50333.1"/>
    </source>
</evidence>
<accession>A0A1Y1V9Z9</accession>
<feature type="domain" description="N-acetyltransferase" evidence="3">
    <location>
        <begin position="2"/>
        <end position="153"/>
    </location>
</feature>
<dbReference type="Proteomes" id="UP000193719">
    <property type="component" value="Unassembled WGS sequence"/>
</dbReference>
<dbReference type="AlphaFoldDB" id="A0A1Y1V9Z9"/>
<dbReference type="SUPFAM" id="SSF55729">
    <property type="entry name" value="Acyl-CoA N-acyltransferases (Nat)"/>
    <property type="match status" value="1"/>
</dbReference>
<dbReference type="PANTHER" id="PTHR45910:SF1">
    <property type="entry name" value="N-ALPHA-ACETYLTRANSFERASE 20"/>
    <property type="match status" value="1"/>
</dbReference>
<comment type="caution">
    <text evidence="4">The sequence shown here is derived from an EMBL/GenBank/DDBJ whole genome shotgun (WGS) entry which is preliminary data.</text>
</comment>
<dbReference type="Pfam" id="PF00583">
    <property type="entry name" value="Acetyltransf_1"/>
    <property type="match status" value="1"/>
</dbReference>
<keyword evidence="2 4" id="KW-0012">Acyltransferase</keyword>
<dbReference type="InterPro" id="IPR051646">
    <property type="entry name" value="NatB_acetyltransferase_subunit"/>
</dbReference>
<sequence>MASMRRFVADDIFTFNNVNLDPLTETYNLKFYFSYLVRWPDYCAMAESPNGTKMGYILGKAEGKDKLWHGHVTAVTVAPEYRHIGLATRMMKLLEEVSEKVYNTYFVDLFVRVSNAVAINMYKKFGYSVYRQIRNYYMGPNEEDAYGKISTKIYYTNMRKALPRDVKKESIIPVGRIVEADELEWS</sequence>
<reference evidence="4 5" key="2">
    <citation type="submission" date="2016-08" db="EMBL/GenBank/DDBJ databases">
        <title>Pervasive Adenine N6-methylation of Active Genes in Fungi.</title>
        <authorList>
            <consortium name="DOE Joint Genome Institute"/>
            <person name="Mondo S.J."/>
            <person name="Dannebaum R.O."/>
            <person name="Kuo R.C."/>
            <person name="Labutti K."/>
            <person name="Haridas S."/>
            <person name="Kuo A."/>
            <person name="Salamov A."/>
            <person name="Ahrendt S.R."/>
            <person name="Lipzen A."/>
            <person name="Sullivan W."/>
            <person name="Andreopoulos W.B."/>
            <person name="Clum A."/>
            <person name="Lindquist E."/>
            <person name="Daum C."/>
            <person name="Ramamoorthy G.K."/>
            <person name="Gryganskyi A."/>
            <person name="Culley D."/>
            <person name="Magnuson J.K."/>
            <person name="James T.Y."/>
            <person name="O'Malley M.A."/>
            <person name="Stajich J.E."/>
            <person name="Spatafora J.W."/>
            <person name="Visel A."/>
            <person name="Grigoriev I.V."/>
        </authorList>
    </citation>
    <scope>NUCLEOTIDE SEQUENCE [LARGE SCALE GENOMIC DNA]</scope>
    <source>
        <strain evidence="5">finn</strain>
    </source>
</reference>
<dbReference type="OrthoDB" id="10264728at2759"/>
<organism evidence="4 5">
    <name type="scientific">Piromyces finnis</name>
    <dbReference type="NCBI Taxonomy" id="1754191"/>
    <lineage>
        <taxon>Eukaryota</taxon>
        <taxon>Fungi</taxon>
        <taxon>Fungi incertae sedis</taxon>
        <taxon>Chytridiomycota</taxon>
        <taxon>Chytridiomycota incertae sedis</taxon>
        <taxon>Neocallimastigomycetes</taxon>
        <taxon>Neocallimastigales</taxon>
        <taxon>Neocallimastigaceae</taxon>
        <taxon>Piromyces</taxon>
    </lineage>
</organism>
<dbReference type="Gene3D" id="3.40.630.30">
    <property type="match status" value="1"/>
</dbReference>
<evidence type="ECO:0000256" key="1">
    <source>
        <dbReference type="ARBA" id="ARBA00022679"/>
    </source>
</evidence>
<dbReference type="GO" id="GO:0031416">
    <property type="term" value="C:NatB complex"/>
    <property type="evidence" value="ECO:0007669"/>
    <property type="project" value="TreeGrafter"/>
</dbReference>
<gene>
    <name evidence="4" type="ORF">BCR36DRAFT_289956</name>
</gene>
<dbReference type="InterPro" id="IPR000182">
    <property type="entry name" value="GNAT_dom"/>
</dbReference>
<name>A0A1Y1V9Z9_9FUNG</name>
<reference evidence="4 5" key="1">
    <citation type="submission" date="2016-08" db="EMBL/GenBank/DDBJ databases">
        <title>Genomes of anaerobic fungi encode conserved fungal cellulosomes for biomass hydrolysis.</title>
        <authorList>
            <consortium name="DOE Joint Genome Institute"/>
            <person name="Haitjema C.H."/>
            <person name="Gilmore S.P."/>
            <person name="Henske J.K."/>
            <person name="Solomon K.V."/>
            <person name="De Groot R."/>
            <person name="Kuo A."/>
            <person name="Mondo S.J."/>
            <person name="Salamov A.A."/>
            <person name="Labutti K."/>
            <person name="Zhao Z."/>
            <person name="Chiniquy J."/>
            <person name="Barry K."/>
            <person name="Brewer H.M."/>
            <person name="Purvine S.O."/>
            <person name="Wright A.T."/>
            <person name="Boxma B."/>
            <person name="Van Alen T."/>
            <person name="Hackstein J.H."/>
            <person name="Baker S.E."/>
            <person name="Grigoriev I.V."/>
            <person name="O'Malley M.A."/>
        </authorList>
    </citation>
    <scope>NUCLEOTIDE SEQUENCE [LARGE SCALE GENOMIC DNA]</scope>
    <source>
        <strain evidence="5">finn</strain>
    </source>
</reference>
<dbReference type="PROSITE" id="PS51186">
    <property type="entry name" value="GNAT"/>
    <property type="match status" value="1"/>
</dbReference>
<dbReference type="InterPro" id="IPR016181">
    <property type="entry name" value="Acyl_CoA_acyltransferase"/>
</dbReference>